<reference evidence="1" key="1">
    <citation type="journal article" date="2014" name="Int. J. Syst. Evol. Microbiol.">
        <title>Complete genome sequence of Corynebacterium casei LMG S-19264T (=DSM 44701T), isolated from a smear-ripened cheese.</title>
        <authorList>
            <consortium name="US DOE Joint Genome Institute (JGI-PGF)"/>
            <person name="Walter F."/>
            <person name="Albersmeier A."/>
            <person name="Kalinowski J."/>
            <person name="Ruckert C."/>
        </authorList>
    </citation>
    <scope>NUCLEOTIDE SEQUENCE</scope>
    <source>
        <strain evidence="1">JCM 4714</strain>
    </source>
</reference>
<gene>
    <name evidence="1" type="ORF">GCM10010339_86950</name>
</gene>
<dbReference type="AlphaFoldDB" id="A0A918YUS8"/>
<comment type="caution">
    <text evidence="1">The sequence shown here is derived from an EMBL/GenBank/DDBJ whole genome shotgun (WGS) entry which is preliminary data.</text>
</comment>
<dbReference type="Proteomes" id="UP000655443">
    <property type="component" value="Unassembled WGS sequence"/>
</dbReference>
<accession>A0A918YUS8</accession>
<dbReference type="EMBL" id="BMVG01000053">
    <property type="protein sequence ID" value="GHE14760.1"/>
    <property type="molecule type" value="Genomic_DNA"/>
</dbReference>
<reference evidence="1" key="2">
    <citation type="submission" date="2020-09" db="EMBL/GenBank/DDBJ databases">
        <authorList>
            <person name="Sun Q."/>
            <person name="Ohkuma M."/>
        </authorList>
    </citation>
    <scope>NUCLEOTIDE SEQUENCE</scope>
    <source>
        <strain evidence="1">JCM 4714</strain>
    </source>
</reference>
<sequence>MLVERQPEPERLARPATGPDRQALCGLLYVRQTGIQRGTWLGDWALAW</sequence>
<evidence type="ECO:0000313" key="1">
    <source>
        <dbReference type="EMBL" id="GHE14760.1"/>
    </source>
</evidence>
<name>A0A918YUS8_9ACTN</name>
<organism evidence="1 2">
    <name type="scientific">Streptomyces alanosinicus</name>
    <dbReference type="NCBI Taxonomy" id="68171"/>
    <lineage>
        <taxon>Bacteria</taxon>
        <taxon>Bacillati</taxon>
        <taxon>Actinomycetota</taxon>
        <taxon>Actinomycetes</taxon>
        <taxon>Kitasatosporales</taxon>
        <taxon>Streptomycetaceae</taxon>
        <taxon>Streptomyces</taxon>
    </lineage>
</organism>
<protein>
    <submittedName>
        <fullName evidence="1">Uncharacterized protein</fullName>
    </submittedName>
</protein>
<keyword evidence="2" id="KW-1185">Reference proteome</keyword>
<evidence type="ECO:0000313" key="2">
    <source>
        <dbReference type="Proteomes" id="UP000655443"/>
    </source>
</evidence>
<proteinExistence type="predicted"/>